<evidence type="ECO:0000256" key="1">
    <source>
        <dbReference type="SAM" id="Phobius"/>
    </source>
</evidence>
<keyword evidence="1" id="KW-1133">Transmembrane helix</keyword>
<proteinExistence type="predicted"/>
<feature type="transmembrane region" description="Helical" evidence="1">
    <location>
        <begin position="45"/>
        <end position="64"/>
    </location>
</feature>
<keyword evidence="3" id="KW-1185">Reference proteome</keyword>
<reference evidence="2" key="1">
    <citation type="submission" date="2021-04" db="EMBL/GenBank/DDBJ databases">
        <title>Pseudonocardia sp. nov., isolated from sandy soil of mangrove forest.</title>
        <authorList>
            <person name="Zan Z."/>
            <person name="Huang R."/>
            <person name="Liu W."/>
        </authorList>
    </citation>
    <scope>NUCLEOTIDE SEQUENCE</scope>
    <source>
        <strain evidence="2">S2-4</strain>
    </source>
</reference>
<evidence type="ECO:0000313" key="3">
    <source>
        <dbReference type="Proteomes" id="UP001165283"/>
    </source>
</evidence>
<comment type="caution">
    <text evidence="2">The sequence shown here is derived from an EMBL/GenBank/DDBJ whole genome shotgun (WGS) entry which is preliminary data.</text>
</comment>
<evidence type="ECO:0000313" key="2">
    <source>
        <dbReference type="EMBL" id="MCO1657245.1"/>
    </source>
</evidence>
<name>A0ABT1A2V7_9PSEU</name>
<keyword evidence="1" id="KW-0812">Transmembrane</keyword>
<feature type="transmembrane region" description="Helical" evidence="1">
    <location>
        <begin position="16"/>
        <end position="39"/>
    </location>
</feature>
<dbReference type="Proteomes" id="UP001165283">
    <property type="component" value="Unassembled WGS sequence"/>
</dbReference>
<dbReference type="EMBL" id="JAGSOV010000040">
    <property type="protein sequence ID" value="MCO1657245.1"/>
    <property type="molecule type" value="Genomic_DNA"/>
</dbReference>
<accession>A0ABT1A2V7</accession>
<organism evidence="2 3">
    <name type="scientific">Pseudonocardia humida</name>
    <dbReference type="NCBI Taxonomy" id="2800819"/>
    <lineage>
        <taxon>Bacteria</taxon>
        <taxon>Bacillati</taxon>
        <taxon>Actinomycetota</taxon>
        <taxon>Actinomycetes</taxon>
        <taxon>Pseudonocardiales</taxon>
        <taxon>Pseudonocardiaceae</taxon>
        <taxon>Pseudonocardia</taxon>
    </lineage>
</organism>
<keyword evidence="1" id="KW-0472">Membrane</keyword>
<protein>
    <submittedName>
        <fullName evidence="2">DUF2530 domain-containing protein</fullName>
    </submittedName>
</protein>
<sequence>MQDPPPLSPGLNRPGLIALVGSIAWALATIVVLVVSLTTGRPLDVLFTTCLTGTAVGGLGYGIYRWQRAAVRRGSRTAQDGLD</sequence>
<dbReference type="Pfam" id="PF10745">
    <property type="entry name" value="DUF2530"/>
    <property type="match status" value="1"/>
</dbReference>
<gene>
    <name evidence="2" type="ORF">KDL28_19490</name>
</gene>
<dbReference type="RefSeq" id="WP_252440750.1">
    <property type="nucleotide sequence ID" value="NZ_JAGSOV010000040.1"/>
</dbReference>
<dbReference type="InterPro" id="IPR019681">
    <property type="entry name" value="DUF2530"/>
</dbReference>